<evidence type="ECO:0000256" key="5">
    <source>
        <dbReference type="SAM" id="MobiDB-lite"/>
    </source>
</evidence>
<dbReference type="InterPro" id="IPR036128">
    <property type="entry name" value="Plus3-like_sf"/>
</dbReference>
<dbReference type="GO" id="GO:1990269">
    <property type="term" value="F:RNA polymerase II C-terminal domain phosphoserine binding"/>
    <property type="evidence" value="ECO:0007669"/>
    <property type="project" value="TreeGrafter"/>
</dbReference>
<evidence type="ECO:0000256" key="1">
    <source>
        <dbReference type="ARBA" id="ARBA00004123"/>
    </source>
</evidence>
<dbReference type="GO" id="GO:0003677">
    <property type="term" value="F:DNA binding"/>
    <property type="evidence" value="ECO:0007669"/>
    <property type="project" value="InterPro"/>
</dbReference>
<dbReference type="Proteomes" id="UP000266861">
    <property type="component" value="Unassembled WGS sequence"/>
</dbReference>
<dbReference type="OrthoDB" id="166375at2759"/>
<evidence type="ECO:0000313" key="8">
    <source>
        <dbReference type="Proteomes" id="UP000266861"/>
    </source>
</evidence>
<protein>
    <recommendedName>
        <fullName evidence="6">Plus3 domain-containing protein</fullName>
    </recommendedName>
</protein>
<evidence type="ECO:0000256" key="4">
    <source>
        <dbReference type="ARBA" id="ARBA00023242"/>
    </source>
</evidence>
<sequence length="552" mass="63770">MPNNNNDIDIFEEILMLTGDAVEHPESSQSAQAEKKTSRKRRRGGNDRVDNMYRDDDDRDRLENLNELEREKILSERAEKRQHNKDLEAVHLLFNPDDASGSTRRSTRAKGSKKKGRDLEELKRRRAQRGQRTITGSQSPEQGEHLSSNDDDDDELYEEEEEDSNDKRNMQDPDEIKLEDVKQVQLTRRHLGEWMFAPHFENTVVGCFVRLHIGVCEGKQIYRVCEIEAVEEINSTYYVEKCITNQVLRLRHADAVKTWHMHCISNSEFDQSEFDRWIKTMKSQNITLPLKEEVHRKRKDIQNARGYVLSEQDVESIVRKKQSLRGGEPIDLFTQKTTLVTQKNMAEAQGNFKEAQDCAVQISEIDKLIGVASRDTKQDTWARVNERNRLKNLEDSRLAEEIARQKKKAEVIPRKSVKTGFYDSPTHKEVEKSYRFAKALKAPFTPYEALIYDADVELKLPLNPNFSVIDAENDIDYASFTIEKSLSLIRGLHQNPVFQPTTDTTQSQELTSSSSSPPHEETGNSRYRSQAQPESSKGSKQYKIHQDLHYGV</sequence>
<feature type="region of interest" description="Disordered" evidence="5">
    <location>
        <begin position="497"/>
        <end position="552"/>
    </location>
</feature>
<dbReference type="PANTHER" id="PTHR13115">
    <property type="entry name" value="RNA POLYMERASE-ASSOCIATED PROTEIN RTF1 HOMOLOG"/>
    <property type="match status" value="1"/>
</dbReference>
<accession>A0A397JAI4</accession>
<comment type="subcellular location">
    <subcellularLocation>
        <location evidence="1">Nucleus</location>
    </subcellularLocation>
</comment>
<dbReference type="SUPFAM" id="SSF159042">
    <property type="entry name" value="Plus3-like"/>
    <property type="match status" value="1"/>
</dbReference>
<dbReference type="Gene3D" id="3.90.70.200">
    <property type="entry name" value="Plus-3 domain"/>
    <property type="match status" value="1"/>
</dbReference>
<keyword evidence="2" id="KW-0805">Transcription regulation</keyword>
<dbReference type="STRING" id="1348612.A0A397JAI4"/>
<keyword evidence="3" id="KW-0804">Transcription</keyword>
<dbReference type="SMART" id="SM00719">
    <property type="entry name" value="Plus3"/>
    <property type="match status" value="1"/>
</dbReference>
<dbReference type="PROSITE" id="PS51360">
    <property type="entry name" value="PLUS3"/>
    <property type="match status" value="1"/>
</dbReference>
<dbReference type="PANTHER" id="PTHR13115:SF8">
    <property type="entry name" value="RNA POLYMERASE-ASSOCIATED PROTEIN RTF1 HOMOLOG"/>
    <property type="match status" value="1"/>
</dbReference>
<keyword evidence="4" id="KW-0539">Nucleus</keyword>
<evidence type="ECO:0000256" key="2">
    <source>
        <dbReference type="ARBA" id="ARBA00023015"/>
    </source>
</evidence>
<dbReference type="EMBL" id="PQFF01000105">
    <property type="protein sequence ID" value="RHZ82184.1"/>
    <property type="molecule type" value="Genomic_DNA"/>
</dbReference>
<evidence type="ECO:0000259" key="6">
    <source>
        <dbReference type="PROSITE" id="PS51360"/>
    </source>
</evidence>
<feature type="compositionally biased region" description="Basic and acidic residues" evidence="5">
    <location>
        <begin position="44"/>
        <end position="89"/>
    </location>
</feature>
<keyword evidence="8" id="KW-1185">Reference proteome</keyword>
<dbReference type="GO" id="GO:0016593">
    <property type="term" value="C:Cdc73/Paf1 complex"/>
    <property type="evidence" value="ECO:0007669"/>
    <property type="project" value="TreeGrafter"/>
</dbReference>
<proteinExistence type="predicted"/>
<feature type="region of interest" description="Disordered" evidence="5">
    <location>
        <begin position="19"/>
        <end position="176"/>
    </location>
</feature>
<comment type="caution">
    <text evidence="7">The sequence shown here is derived from an EMBL/GenBank/DDBJ whole genome shotgun (WGS) entry which is preliminary data.</text>
</comment>
<dbReference type="Pfam" id="PF03126">
    <property type="entry name" value="Plus-3"/>
    <property type="match status" value="1"/>
</dbReference>
<name>A0A397JAI4_9GLOM</name>
<feature type="compositionally biased region" description="Low complexity" evidence="5">
    <location>
        <begin position="500"/>
        <end position="517"/>
    </location>
</feature>
<gene>
    <name evidence="7" type="ORF">Glove_113g41</name>
</gene>
<dbReference type="InterPro" id="IPR004343">
    <property type="entry name" value="Plus-3_dom"/>
</dbReference>
<feature type="compositionally biased region" description="Acidic residues" evidence="5">
    <location>
        <begin position="149"/>
        <end position="164"/>
    </location>
</feature>
<feature type="domain" description="Plus3" evidence="6">
    <location>
        <begin position="175"/>
        <end position="306"/>
    </location>
</feature>
<feature type="compositionally biased region" description="Polar residues" evidence="5">
    <location>
        <begin position="524"/>
        <end position="539"/>
    </location>
</feature>
<evidence type="ECO:0000256" key="3">
    <source>
        <dbReference type="ARBA" id="ARBA00023163"/>
    </source>
</evidence>
<feature type="compositionally biased region" description="Polar residues" evidence="5">
    <location>
        <begin position="130"/>
        <end position="141"/>
    </location>
</feature>
<feature type="compositionally biased region" description="Basic and acidic residues" evidence="5">
    <location>
        <begin position="165"/>
        <end position="176"/>
    </location>
</feature>
<reference evidence="7 8" key="1">
    <citation type="submission" date="2018-08" db="EMBL/GenBank/DDBJ databases">
        <title>Genome and evolution of the arbuscular mycorrhizal fungus Diversispora epigaea (formerly Glomus versiforme) and its bacterial endosymbionts.</title>
        <authorList>
            <person name="Sun X."/>
            <person name="Fei Z."/>
            <person name="Harrison M."/>
        </authorList>
    </citation>
    <scope>NUCLEOTIDE SEQUENCE [LARGE SCALE GENOMIC DNA]</scope>
    <source>
        <strain evidence="7 8">IT104</strain>
    </source>
</reference>
<feature type="compositionally biased region" description="Basic residues" evidence="5">
    <location>
        <begin position="105"/>
        <end position="116"/>
    </location>
</feature>
<organism evidence="7 8">
    <name type="scientific">Diversispora epigaea</name>
    <dbReference type="NCBI Taxonomy" id="1348612"/>
    <lineage>
        <taxon>Eukaryota</taxon>
        <taxon>Fungi</taxon>
        <taxon>Fungi incertae sedis</taxon>
        <taxon>Mucoromycota</taxon>
        <taxon>Glomeromycotina</taxon>
        <taxon>Glomeromycetes</taxon>
        <taxon>Diversisporales</taxon>
        <taxon>Diversisporaceae</taxon>
        <taxon>Diversispora</taxon>
    </lineage>
</organism>
<dbReference type="AlphaFoldDB" id="A0A397JAI4"/>
<evidence type="ECO:0000313" key="7">
    <source>
        <dbReference type="EMBL" id="RHZ82184.1"/>
    </source>
</evidence>